<protein>
    <submittedName>
        <fullName evidence="1">2710_t:CDS:1</fullName>
    </submittedName>
</protein>
<keyword evidence="2" id="KW-1185">Reference proteome</keyword>
<feature type="non-terminal residue" evidence="1">
    <location>
        <position position="1"/>
    </location>
</feature>
<name>A0ACA9PKN9_9GLOM</name>
<organism evidence="1 2">
    <name type="scientific">Acaulospora colombiana</name>
    <dbReference type="NCBI Taxonomy" id="27376"/>
    <lineage>
        <taxon>Eukaryota</taxon>
        <taxon>Fungi</taxon>
        <taxon>Fungi incertae sedis</taxon>
        <taxon>Mucoromycota</taxon>
        <taxon>Glomeromycotina</taxon>
        <taxon>Glomeromycetes</taxon>
        <taxon>Diversisporales</taxon>
        <taxon>Acaulosporaceae</taxon>
        <taxon>Acaulospora</taxon>
    </lineage>
</organism>
<dbReference type="EMBL" id="CAJVPT010035311">
    <property type="protein sequence ID" value="CAG8711006.1"/>
    <property type="molecule type" value="Genomic_DNA"/>
</dbReference>
<reference evidence="1" key="1">
    <citation type="submission" date="2021-06" db="EMBL/GenBank/DDBJ databases">
        <authorList>
            <person name="Kallberg Y."/>
            <person name="Tangrot J."/>
            <person name="Rosling A."/>
        </authorList>
    </citation>
    <scope>NUCLEOTIDE SEQUENCE</scope>
    <source>
        <strain evidence="1">CL356</strain>
    </source>
</reference>
<proteinExistence type="predicted"/>
<comment type="caution">
    <text evidence="1">The sequence shown here is derived from an EMBL/GenBank/DDBJ whole genome shotgun (WGS) entry which is preliminary data.</text>
</comment>
<accession>A0ACA9PKN9</accession>
<evidence type="ECO:0000313" key="1">
    <source>
        <dbReference type="EMBL" id="CAG8711006.1"/>
    </source>
</evidence>
<feature type="non-terminal residue" evidence="1">
    <location>
        <position position="48"/>
    </location>
</feature>
<gene>
    <name evidence="1" type="ORF">ACOLOM_LOCUS10669</name>
</gene>
<evidence type="ECO:0000313" key="2">
    <source>
        <dbReference type="Proteomes" id="UP000789525"/>
    </source>
</evidence>
<dbReference type="Proteomes" id="UP000789525">
    <property type="component" value="Unassembled WGS sequence"/>
</dbReference>
<sequence length="48" mass="5396">ERDEDDSQMTKATVTPIDSRPSSPAKETFIESTEQAPLNRPQLYSNIT</sequence>